<dbReference type="InterPro" id="IPR051532">
    <property type="entry name" value="Ester_Hydrolysis_Enzymes"/>
</dbReference>
<gene>
    <name evidence="3" type="ORF">E6H01_10370</name>
</gene>
<dbReference type="PANTHER" id="PTHR30383">
    <property type="entry name" value="THIOESTERASE 1/PROTEASE 1/LYSOPHOSPHOLIPASE L1"/>
    <property type="match status" value="1"/>
</dbReference>
<evidence type="ECO:0000313" key="3">
    <source>
        <dbReference type="EMBL" id="TMI99854.1"/>
    </source>
</evidence>
<dbReference type="PANTHER" id="PTHR30383:SF5">
    <property type="entry name" value="SGNH HYDROLASE-TYPE ESTERASE DOMAIN-CONTAINING PROTEIN"/>
    <property type="match status" value="1"/>
</dbReference>
<dbReference type="Pfam" id="PF13472">
    <property type="entry name" value="Lipase_GDSL_2"/>
    <property type="match status" value="1"/>
</dbReference>
<dbReference type="EMBL" id="VBAL01000127">
    <property type="protein sequence ID" value="TMI99854.1"/>
    <property type="molecule type" value="Genomic_DNA"/>
</dbReference>
<comment type="caution">
    <text evidence="3">The sequence shown here is derived from an EMBL/GenBank/DDBJ whole genome shotgun (WGS) entry which is preliminary data.</text>
</comment>
<dbReference type="InterPro" id="IPR013830">
    <property type="entry name" value="SGNH_hydro"/>
</dbReference>
<name>A0A537KVT0_9BACT</name>
<dbReference type="SUPFAM" id="SSF52266">
    <property type="entry name" value="SGNH hydrolase"/>
    <property type="match status" value="1"/>
</dbReference>
<dbReference type="GO" id="GO:0004622">
    <property type="term" value="F:phosphatidylcholine lysophospholipase activity"/>
    <property type="evidence" value="ECO:0007669"/>
    <property type="project" value="TreeGrafter"/>
</dbReference>
<dbReference type="InterPro" id="IPR036514">
    <property type="entry name" value="SGNH_hydro_sf"/>
</dbReference>
<evidence type="ECO:0000259" key="2">
    <source>
        <dbReference type="Pfam" id="PF13472"/>
    </source>
</evidence>
<dbReference type="Proteomes" id="UP000319353">
    <property type="component" value="Unassembled WGS sequence"/>
</dbReference>
<accession>A0A537KVT0</accession>
<proteinExistence type="predicted"/>
<sequence>MSQRENWRWKAGILVAVTGVAFVVAALASEVAVRYRERHRATLSGTMPLLYYRHGRLGHALVRDFDYFGWIHINREGFRGPEVAMLKAPDIVRIMAVGSSTTFDPSVNGDEAAWPARLQFWLTQLAPEHAVEVINAGVPGYRVIDDLIRLETELFEYRPDVVILYEGHNDLFSALRRGREPPVSFTNTPGEIPALTPWGHWLSGHSLLYGKLVARLQTLRFRAAGRRALEAPPAPERSPEAVIDSGARRFEQDLTAFLAVARTLGIRVVIPEVVQVSGVGALQENDPAVHEMWAHTVPFGRPEDVLLGYVRFNAVLQRVAVRSCATWVSTKPFGLVGTAWYESGDPVHFNDRGADRMAHGLAEALLRSGVLESATAGGSGATAERTSSCAAARGQGARHGRALTTEVGSSRGHPQVAR</sequence>
<evidence type="ECO:0000256" key="1">
    <source>
        <dbReference type="SAM" id="MobiDB-lite"/>
    </source>
</evidence>
<feature type="region of interest" description="Disordered" evidence="1">
    <location>
        <begin position="376"/>
        <end position="418"/>
    </location>
</feature>
<feature type="compositionally biased region" description="Low complexity" evidence="1">
    <location>
        <begin position="376"/>
        <end position="395"/>
    </location>
</feature>
<reference evidence="3 4" key="1">
    <citation type="journal article" date="2019" name="Nat. Microbiol.">
        <title>Mediterranean grassland soil C-N compound turnover is dependent on rainfall and depth, and is mediated by genomically divergent microorganisms.</title>
        <authorList>
            <person name="Diamond S."/>
            <person name="Andeer P.F."/>
            <person name="Li Z."/>
            <person name="Crits-Christoph A."/>
            <person name="Burstein D."/>
            <person name="Anantharaman K."/>
            <person name="Lane K.R."/>
            <person name="Thomas B.C."/>
            <person name="Pan C."/>
            <person name="Northen T.R."/>
            <person name="Banfield J.F."/>
        </authorList>
    </citation>
    <scope>NUCLEOTIDE SEQUENCE [LARGE SCALE GENOMIC DNA]</scope>
    <source>
        <strain evidence="3">NP_4</strain>
    </source>
</reference>
<evidence type="ECO:0000313" key="4">
    <source>
        <dbReference type="Proteomes" id="UP000319353"/>
    </source>
</evidence>
<organism evidence="3 4">
    <name type="scientific">Candidatus Segetimicrobium genomatis</name>
    <dbReference type="NCBI Taxonomy" id="2569760"/>
    <lineage>
        <taxon>Bacteria</taxon>
        <taxon>Bacillati</taxon>
        <taxon>Candidatus Sysuimicrobiota</taxon>
        <taxon>Candidatus Sysuimicrobiia</taxon>
        <taxon>Candidatus Sysuimicrobiales</taxon>
        <taxon>Candidatus Segetimicrobiaceae</taxon>
        <taxon>Candidatus Segetimicrobium</taxon>
    </lineage>
</organism>
<protein>
    <recommendedName>
        <fullName evidence="2">SGNH hydrolase-type esterase domain-containing protein</fullName>
    </recommendedName>
</protein>
<feature type="domain" description="SGNH hydrolase-type esterase" evidence="2">
    <location>
        <begin position="96"/>
        <end position="355"/>
    </location>
</feature>
<dbReference type="Gene3D" id="3.40.50.1110">
    <property type="entry name" value="SGNH hydrolase"/>
    <property type="match status" value="1"/>
</dbReference>
<dbReference type="AlphaFoldDB" id="A0A537KVT0"/>